<evidence type="ECO:0000259" key="1">
    <source>
        <dbReference type="PROSITE" id="PS50042"/>
    </source>
</evidence>
<dbReference type="STRING" id="420662.Mpe_A0916"/>
<dbReference type="eggNOG" id="COG0664">
    <property type="taxonomic scope" value="Bacteria"/>
</dbReference>
<reference evidence="2 3" key="1">
    <citation type="journal article" date="2007" name="J. Bacteriol.">
        <title>Whole-genome analysis of the methyl tert-butyl ether-degrading beta-proteobacterium Methylibium petroleiphilum PM1.</title>
        <authorList>
            <person name="Kane S.R."/>
            <person name="Chakicherla A.Y."/>
            <person name="Chain P.S.G."/>
            <person name="Schmidt R."/>
            <person name="Shin M.W."/>
            <person name="Legler T.C."/>
            <person name="Scow K.M."/>
            <person name="Larimer F.W."/>
            <person name="Lucas S.M."/>
            <person name="Richardson P.M."/>
            <person name="Hristova K.R."/>
        </authorList>
    </citation>
    <scope>NUCLEOTIDE SEQUENCE [LARGE SCALE GENOMIC DNA]</scope>
    <source>
        <strain evidence="3">ATCC BAA-1232 / LMG 22953 / PM1</strain>
    </source>
</reference>
<sequence>MSNESAELLTPNLILAQTGFFQDLTARQLERIALLSEVQHCNEGQQVYRVGEPASLVYVLVRGMVRLAVGYGERNASAGNMLRRGEVFGWAALTPSCNLRIATATCLTPCSFLAIDGNGLLGLMEQDHTLGYRLMTQLNRIISGTLTAFAGG</sequence>
<dbReference type="PANTHER" id="PTHR24567">
    <property type="entry name" value="CRP FAMILY TRANSCRIPTIONAL REGULATORY PROTEIN"/>
    <property type="match status" value="1"/>
</dbReference>
<accession>A2SE89</accession>
<evidence type="ECO:0000313" key="2">
    <source>
        <dbReference type="EMBL" id="ABM93878.1"/>
    </source>
</evidence>
<dbReference type="CDD" id="cd00038">
    <property type="entry name" value="CAP_ED"/>
    <property type="match status" value="1"/>
</dbReference>
<evidence type="ECO:0000313" key="3">
    <source>
        <dbReference type="Proteomes" id="UP000000366"/>
    </source>
</evidence>
<gene>
    <name evidence="2" type="ordered locus">Mpe_A0916</name>
</gene>
<dbReference type="Gene3D" id="2.60.120.10">
    <property type="entry name" value="Jelly Rolls"/>
    <property type="match status" value="1"/>
</dbReference>
<proteinExistence type="predicted"/>
<dbReference type="GO" id="GO:0005829">
    <property type="term" value="C:cytosol"/>
    <property type="evidence" value="ECO:0007669"/>
    <property type="project" value="TreeGrafter"/>
</dbReference>
<dbReference type="InterPro" id="IPR050397">
    <property type="entry name" value="Env_Response_Regulators"/>
</dbReference>
<name>A2SE89_METPP</name>
<dbReference type="EMBL" id="CP000555">
    <property type="protein sequence ID" value="ABM93878.1"/>
    <property type="molecule type" value="Genomic_DNA"/>
</dbReference>
<dbReference type="AlphaFoldDB" id="A2SE89"/>
<dbReference type="InterPro" id="IPR018490">
    <property type="entry name" value="cNMP-bd_dom_sf"/>
</dbReference>
<dbReference type="KEGG" id="mpt:Mpe_A0916"/>
<dbReference type="HOGENOM" id="CLU_075053_15_1_4"/>
<dbReference type="InterPro" id="IPR000595">
    <property type="entry name" value="cNMP-bd_dom"/>
</dbReference>
<dbReference type="SMART" id="SM00100">
    <property type="entry name" value="cNMP"/>
    <property type="match status" value="1"/>
</dbReference>
<keyword evidence="3" id="KW-1185">Reference proteome</keyword>
<feature type="domain" description="Cyclic nucleotide-binding" evidence="1">
    <location>
        <begin position="20"/>
        <end position="141"/>
    </location>
</feature>
<dbReference type="InterPro" id="IPR014710">
    <property type="entry name" value="RmlC-like_jellyroll"/>
</dbReference>
<dbReference type="SUPFAM" id="SSF51206">
    <property type="entry name" value="cAMP-binding domain-like"/>
    <property type="match status" value="1"/>
</dbReference>
<dbReference type="PANTHER" id="PTHR24567:SF26">
    <property type="entry name" value="REGULATORY PROTEIN YEIL"/>
    <property type="match status" value="1"/>
</dbReference>
<dbReference type="Pfam" id="PF00027">
    <property type="entry name" value="cNMP_binding"/>
    <property type="match status" value="1"/>
</dbReference>
<dbReference type="GO" id="GO:0003700">
    <property type="term" value="F:DNA-binding transcription factor activity"/>
    <property type="evidence" value="ECO:0007669"/>
    <property type="project" value="TreeGrafter"/>
</dbReference>
<organism evidence="2 3">
    <name type="scientific">Methylibium petroleiphilum (strain ATCC BAA-1232 / LMG 22953 / PM1)</name>
    <dbReference type="NCBI Taxonomy" id="420662"/>
    <lineage>
        <taxon>Bacteria</taxon>
        <taxon>Pseudomonadati</taxon>
        <taxon>Pseudomonadota</taxon>
        <taxon>Betaproteobacteria</taxon>
        <taxon>Burkholderiales</taxon>
        <taxon>Sphaerotilaceae</taxon>
        <taxon>Methylibium</taxon>
    </lineage>
</organism>
<protein>
    <submittedName>
        <fullName evidence="2">cAMP-dependent protein-catabolite gene activator and regulatory subunit</fullName>
    </submittedName>
</protein>
<dbReference type="PROSITE" id="PS50042">
    <property type="entry name" value="CNMP_BINDING_3"/>
    <property type="match status" value="1"/>
</dbReference>
<dbReference type="RefSeq" id="WP_011828516.1">
    <property type="nucleotide sequence ID" value="NC_008825.1"/>
</dbReference>
<dbReference type="Proteomes" id="UP000000366">
    <property type="component" value="Chromosome"/>
</dbReference>